<proteinExistence type="predicted"/>
<sequence>MVFFVEFLKTNGLLDGGGDCQLLYHSPNDPKKREEPGALCLPILGTTMLDTLYP</sequence>
<reference evidence="1" key="2">
    <citation type="submission" date="2014-07" db="EMBL/GenBank/DDBJ databases">
        <title>Initial genome analysis of the psychrotolerant acidophile Acidithiobacillus ferrivorans CF27: insights into iron and sulfur oxidation pathways and into biofilm formation.</title>
        <authorList>
            <person name="Talla E."/>
            <person name="Hedrich S."/>
            <person name="Mangenot S."/>
            <person name="Ji B."/>
            <person name="Johnson D.B."/>
            <person name="Barbe V."/>
            <person name="Bonnefoy V."/>
        </authorList>
    </citation>
    <scope>NUCLEOTIDE SEQUENCE [LARGE SCALE GENOMIC DNA]</scope>
    <source>
        <strain evidence="1">CF27</strain>
    </source>
</reference>
<evidence type="ECO:0000313" key="1">
    <source>
        <dbReference type="EMBL" id="CDQ09938.1"/>
    </source>
</evidence>
<protein>
    <submittedName>
        <fullName evidence="1">Uncharacterized protein</fullName>
    </submittedName>
</protein>
<gene>
    <name evidence="2" type="ORF">AFERRI_20518</name>
    <name evidence="1" type="ORF">AFERRI_370042</name>
</gene>
<name>A0A060UT29_9PROT</name>
<organism evidence="1">
    <name type="scientific">Acidithiobacillus ferrivorans</name>
    <dbReference type="NCBI Taxonomy" id="160808"/>
    <lineage>
        <taxon>Bacteria</taxon>
        <taxon>Pseudomonadati</taxon>
        <taxon>Pseudomonadota</taxon>
        <taxon>Acidithiobacillia</taxon>
        <taxon>Acidithiobacillales</taxon>
        <taxon>Acidithiobacillaceae</taxon>
        <taxon>Acidithiobacillus</taxon>
    </lineage>
</organism>
<evidence type="ECO:0000313" key="3">
    <source>
        <dbReference type="Proteomes" id="UP000193925"/>
    </source>
</evidence>
<dbReference type="EMBL" id="CCCS020000031">
    <property type="protein sequence ID" value="CDQ09938.1"/>
    <property type="molecule type" value="Genomic_DNA"/>
</dbReference>
<dbReference type="AlphaFoldDB" id="A0A060UT29"/>
<keyword evidence="3" id="KW-1185">Reference proteome</keyword>
<reference evidence="1" key="1">
    <citation type="submission" date="2014-03" db="EMBL/GenBank/DDBJ databases">
        <authorList>
            <person name="Genoscope - CEA"/>
        </authorList>
    </citation>
    <scope>NUCLEOTIDE SEQUENCE [LARGE SCALE GENOMIC DNA]</scope>
    <source>
        <strain evidence="1">CF27</strain>
    </source>
</reference>
<dbReference type="Proteomes" id="UP000193925">
    <property type="component" value="Chromosome AFERRI"/>
</dbReference>
<reference evidence="2 3" key="3">
    <citation type="submission" date="2017-03" db="EMBL/GenBank/DDBJ databases">
        <authorList>
            <person name="Regsiter A."/>
            <person name="William W."/>
        </authorList>
    </citation>
    <scope>NUCLEOTIDE SEQUENCE [LARGE SCALE GENOMIC DNA]</scope>
    <source>
        <strain evidence="2">PRJEB5721</strain>
    </source>
</reference>
<evidence type="ECO:0000313" key="2">
    <source>
        <dbReference type="EMBL" id="SMH65734.1"/>
    </source>
</evidence>
<dbReference type="EMBL" id="LT841305">
    <property type="protein sequence ID" value="SMH65734.1"/>
    <property type="molecule type" value="Genomic_DNA"/>
</dbReference>
<accession>A0A060UT29</accession>